<accession>A0AAV9JH38</accession>
<keyword evidence="2" id="KW-1185">Reference proteome</keyword>
<proteinExistence type="predicted"/>
<dbReference type="Gene3D" id="3.80.10.10">
    <property type="entry name" value="Ribonuclease Inhibitor"/>
    <property type="match status" value="1"/>
</dbReference>
<reference evidence="1 2" key="1">
    <citation type="submission" date="2021-11" db="EMBL/GenBank/DDBJ databases">
        <title>Black yeast isolated from Biological Soil Crust.</title>
        <authorList>
            <person name="Kurbessoian T."/>
        </authorList>
    </citation>
    <scope>NUCLEOTIDE SEQUENCE [LARGE SCALE GENOMIC DNA]</scope>
    <source>
        <strain evidence="1 2">CCFEE 5522</strain>
    </source>
</reference>
<protein>
    <submittedName>
        <fullName evidence="1">Uncharacterized protein</fullName>
    </submittedName>
</protein>
<comment type="caution">
    <text evidence="1">The sequence shown here is derived from an EMBL/GenBank/DDBJ whole genome shotgun (WGS) entry which is preliminary data.</text>
</comment>
<dbReference type="AlphaFoldDB" id="A0AAV9JH38"/>
<dbReference type="InterPro" id="IPR032675">
    <property type="entry name" value="LRR_dom_sf"/>
</dbReference>
<evidence type="ECO:0000313" key="2">
    <source>
        <dbReference type="Proteomes" id="UP001324427"/>
    </source>
</evidence>
<name>A0AAV9JH38_9PEZI</name>
<dbReference type="Proteomes" id="UP001324427">
    <property type="component" value="Unassembled WGS sequence"/>
</dbReference>
<sequence length="370" mass="40347">MPDRAPLHHELLAYSEAIVPFAAERPFYQMLRQAPYSGTHDAGAALLLIVATQVEKLAIEIHDAVGAEANVPCVPGYKDSISLVSRLIYLSVTACELDDPFSRTLGRVKRAELSLPFKIGFPHICPAEAIAPFIRLPRSEFAGSRIGKLSAGQTWCHGSKTVNITHLRLQYCNLDTASTVAIIASCTALEILVIVWQTNLGGGNGLYSDAEVLQLDFAEVGDALRQHSGSLVHLTLDTFSGDCVSIAETPPLGSLISSFTKLRTLDINDRWVYGDRLDSIWEDNADIGDLGATLRDSLPSGHEVFTFRMRKQFTLYSDNLKAVASCSCPAMRQFTLTVPLLDGWATDAQLEELSSSILDHCRNIAEQSGV</sequence>
<organism evidence="1 2">
    <name type="scientific">Oleoguttula mirabilis</name>
    <dbReference type="NCBI Taxonomy" id="1507867"/>
    <lineage>
        <taxon>Eukaryota</taxon>
        <taxon>Fungi</taxon>
        <taxon>Dikarya</taxon>
        <taxon>Ascomycota</taxon>
        <taxon>Pezizomycotina</taxon>
        <taxon>Dothideomycetes</taxon>
        <taxon>Dothideomycetidae</taxon>
        <taxon>Mycosphaerellales</taxon>
        <taxon>Teratosphaeriaceae</taxon>
        <taxon>Oleoguttula</taxon>
    </lineage>
</organism>
<evidence type="ECO:0000313" key="1">
    <source>
        <dbReference type="EMBL" id="KAK4544402.1"/>
    </source>
</evidence>
<dbReference type="SUPFAM" id="SSF52047">
    <property type="entry name" value="RNI-like"/>
    <property type="match status" value="1"/>
</dbReference>
<dbReference type="EMBL" id="JAVFHQ010000025">
    <property type="protein sequence ID" value="KAK4544402.1"/>
    <property type="molecule type" value="Genomic_DNA"/>
</dbReference>
<gene>
    <name evidence="1" type="ORF">LTR36_004293</name>
</gene>